<evidence type="ECO:0000256" key="1">
    <source>
        <dbReference type="SAM" id="MobiDB-lite"/>
    </source>
</evidence>
<feature type="compositionally biased region" description="Basic and acidic residues" evidence="1">
    <location>
        <begin position="1"/>
        <end position="14"/>
    </location>
</feature>
<dbReference type="Proteomes" id="UP000738126">
    <property type="component" value="Unassembled WGS sequence"/>
</dbReference>
<protein>
    <submittedName>
        <fullName evidence="2">Uncharacterized protein</fullName>
    </submittedName>
</protein>
<evidence type="ECO:0000313" key="2">
    <source>
        <dbReference type="EMBL" id="MBK1726447.1"/>
    </source>
</evidence>
<gene>
    <name evidence="2" type="ORF">CKO13_05310</name>
</gene>
<dbReference type="EMBL" id="NRSH01000043">
    <property type="protein sequence ID" value="MBK1726447.1"/>
    <property type="molecule type" value="Genomic_DNA"/>
</dbReference>
<reference evidence="2 3" key="1">
    <citation type="journal article" date="2020" name="Microorganisms">
        <title>Osmotic Adaptation and Compatible Solute Biosynthesis of Phototrophic Bacteria as Revealed from Genome Analyses.</title>
        <authorList>
            <person name="Imhoff J.F."/>
            <person name="Rahn T."/>
            <person name="Kunzel S."/>
            <person name="Keller A."/>
            <person name="Neulinger S.C."/>
        </authorList>
    </citation>
    <scope>NUCLEOTIDE SEQUENCE [LARGE SCALE GENOMIC DNA]</scope>
    <source>
        <strain evidence="2 3">DSM 15116</strain>
    </source>
</reference>
<organism evidence="2 3">
    <name type="scientific">Halorhodospira neutriphila</name>
    <dbReference type="NCBI Taxonomy" id="168379"/>
    <lineage>
        <taxon>Bacteria</taxon>
        <taxon>Pseudomonadati</taxon>
        <taxon>Pseudomonadota</taxon>
        <taxon>Gammaproteobacteria</taxon>
        <taxon>Chromatiales</taxon>
        <taxon>Ectothiorhodospiraceae</taxon>
        <taxon>Halorhodospira</taxon>
    </lineage>
</organism>
<accession>A0ABS1E5P8</accession>
<keyword evidence="3" id="KW-1185">Reference proteome</keyword>
<comment type="caution">
    <text evidence="2">The sequence shown here is derived from an EMBL/GenBank/DDBJ whole genome shotgun (WGS) entry which is preliminary data.</text>
</comment>
<evidence type="ECO:0000313" key="3">
    <source>
        <dbReference type="Proteomes" id="UP000738126"/>
    </source>
</evidence>
<name>A0ABS1E5P8_9GAMM</name>
<proteinExistence type="predicted"/>
<feature type="region of interest" description="Disordered" evidence="1">
    <location>
        <begin position="1"/>
        <end position="39"/>
    </location>
</feature>
<sequence>MGSEQPRWRYERGEGRKKHRWKYDQAGFEPSGRGPVGKCPRHITEELAEQLLNEEAIPVHEAEDSQAPDCFYAVYRGVVYEAVPTQPGVSYHAYPWRGDLQGRKGLRRWVLRKLREQADRRGERQELEQWLRKYGGPGD</sequence>